<dbReference type="EMBL" id="AP024110">
    <property type="protein sequence ID" value="BCM25650.1"/>
    <property type="molecule type" value="Genomic_DNA"/>
</dbReference>
<dbReference type="Proteomes" id="UP000826722">
    <property type="component" value="Chromosome"/>
</dbReference>
<sequence>MHQAVIPCAPIHDGNQWTSTIAALGLALQGAQWRDVKPTIVLSNHFVRYAVIPWNSLLNNAVEKQAYLKHCFTLAYGESTKSWDLRMSDAGLNMPALASGIDQGLLSAIRDVMTQVNLDCQHIQPHLMIAINQLTKQDVIPAAQNSTWFVLLETGRLCIALISGGAFVSVKTYAAEPDMAQQISALIKRESVICGLDSTDLPVFVSRGFHGSASENLALIQNFDHPMIRVENDSWEASSAPNSISQQAIRT</sequence>
<organism evidence="1 2">
    <name type="scientific">Methyloradius palustris</name>
    <dbReference type="NCBI Taxonomy" id="2778876"/>
    <lineage>
        <taxon>Bacteria</taxon>
        <taxon>Pseudomonadati</taxon>
        <taxon>Pseudomonadota</taxon>
        <taxon>Betaproteobacteria</taxon>
        <taxon>Nitrosomonadales</taxon>
        <taxon>Methylophilaceae</taxon>
        <taxon>Methyloradius</taxon>
    </lineage>
</organism>
<keyword evidence="2" id="KW-1185">Reference proteome</keyword>
<gene>
    <name evidence="1" type="ORF">ZMTM_19090</name>
</gene>
<reference evidence="1" key="1">
    <citation type="journal article" date="2021" name="Arch. Microbiol.">
        <title>Methyloradius palustris gen. nov., sp. nov., a methanol-oxidizing bacterium isolated from snow.</title>
        <authorList>
            <person name="Miyadera T."/>
            <person name="Kojima H."/>
            <person name="Fukui M."/>
        </authorList>
    </citation>
    <scope>NUCLEOTIDE SEQUENCE</scope>
    <source>
        <strain evidence="1">Zm11</strain>
    </source>
</reference>
<dbReference type="AlphaFoldDB" id="A0A8D5G4L7"/>
<evidence type="ECO:0000313" key="1">
    <source>
        <dbReference type="EMBL" id="BCM25650.1"/>
    </source>
</evidence>
<evidence type="ECO:0000313" key="2">
    <source>
        <dbReference type="Proteomes" id="UP000826722"/>
    </source>
</evidence>
<protein>
    <submittedName>
        <fullName evidence="1">Uncharacterized protein</fullName>
    </submittedName>
</protein>
<proteinExistence type="predicted"/>
<accession>A0A8D5G4L7</accession>
<name>A0A8D5G4L7_9PROT</name>
<dbReference type="KEGG" id="mpau:ZMTM_19090"/>